<dbReference type="EMBL" id="JAAIUW010000004">
    <property type="protein sequence ID" value="KAF7835246.1"/>
    <property type="molecule type" value="Genomic_DNA"/>
</dbReference>
<reference evidence="2" key="1">
    <citation type="submission" date="2020-09" db="EMBL/GenBank/DDBJ databases">
        <title>Genome-Enabled Discovery of Anthraquinone Biosynthesis in Senna tora.</title>
        <authorList>
            <person name="Kang S.-H."/>
            <person name="Pandey R.P."/>
            <person name="Lee C.-M."/>
            <person name="Sim J.-S."/>
            <person name="Jeong J.-T."/>
            <person name="Choi B.-S."/>
            <person name="Jung M."/>
            <person name="Ginzburg D."/>
            <person name="Zhao K."/>
            <person name="Won S.Y."/>
            <person name="Oh T.-J."/>
            <person name="Yu Y."/>
            <person name="Kim N.-H."/>
            <person name="Lee O.R."/>
            <person name="Lee T.-H."/>
            <person name="Bashyal P."/>
            <person name="Kim T.-S."/>
            <person name="Lee W.-H."/>
            <person name="Kawkins C."/>
            <person name="Kim C.-K."/>
            <person name="Kim J.S."/>
            <person name="Ahn B.O."/>
            <person name="Rhee S.Y."/>
            <person name="Sohng J.K."/>
        </authorList>
    </citation>
    <scope>NUCLEOTIDE SEQUENCE</scope>
    <source>
        <tissue evidence="2">Leaf</tissue>
    </source>
</reference>
<accession>A0A835CB00</accession>
<comment type="caution">
    <text evidence="2">The sequence shown here is derived from an EMBL/GenBank/DDBJ whole genome shotgun (WGS) entry which is preliminary data.</text>
</comment>
<evidence type="ECO:0000313" key="3">
    <source>
        <dbReference type="Proteomes" id="UP000634136"/>
    </source>
</evidence>
<proteinExistence type="predicted"/>
<evidence type="ECO:0000313" key="2">
    <source>
        <dbReference type="EMBL" id="KAF7835246.1"/>
    </source>
</evidence>
<protein>
    <submittedName>
        <fullName evidence="2">Uncharacterized protein</fullName>
    </submittedName>
</protein>
<dbReference type="Proteomes" id="UP000634136">
    <property type="component" value="Unassembled WGS sequence"/>
</dbReference>
<dbReference type="AlphaFoldDB" id="A0A835CB00"/>
<organism evidence="2 3">
    <name type="scientific">Senna tora</name>
    <dbReference type="NCBI Taxonomy" id="362788"/>
    <lineage>
        <taxon>Eukaryota</taxon>
        <taxon>Viridiplantae</taxon>
        <taxon>Streptophyta</taxon>
        <taxon>Embryophyta</taxon>
        <taxon>Tracheophyta</taxon>
        <taxon>Spermatophyta</taxon>
        <taxon>Magnoliopsida</taxon>
        <taxon>eudicotyledons</taxon>
        <taxon>Gunneridae</taxon>
        <taxon>Pentapetalae</taxon>
        <taxon>rosids</taxon>
        <taxon>fabids</taxon>
        <taxon>Fabales</taxon>
        <taxon>Fabaceae</taxon>
        <taxon>Caesalpinioideae</taxon>
        <taxon>Cassia clade</taxon>
        <taxon>Senna</taxon>
    </lineage>
</organism>
<gene>
    <name evidence="2" type="ORF">G2W53_010105</name>
</gene>
<name>A0A835CB00_9FABA</name>
<keyword evidence="3" id="KW-1185">Reference proteome</keyword>
<sequence length="403" mass="45524">MDRRYCAFLYRDGNICQGSNGVAFEGQQPLGVIIREGINFEGLKQLIIQKLCLADSEEVDKIIYRMPISLSPLLYGVLYLQNDEHLEMMMMTHNVYAVVINIMELLVETRAARFHVDLNVESQPLLEDVPLSIPSWSQSEMPSVYYQPDINFDNTPNIEVTRGLMATATISPPHVRDDIGCSSHQTRIDVADDEALSFDFNFVPDVVSEFSFVFGYSEEDDDGSEDDWNENADDDEGRQEAEEDNDDVVQEVDAVGPQVVWEYHERAACFMSNIRVERLVETDNLFAETKSVGVELAEGAMFPTKEDLRHAVKMYSTRSVCTASFRLIKHPHSILTIGALITQRHAGGGYVLVNDKCFGRSREAPHTPVKSIRTTMNNEFGYNISYKKAWRAKHKAIALAFGN</sequence>
<feature type="region of interest" description="Disordered" evidence="1">
    <location>
        <begin position="217"/>
        <end position="246"/>
    </location>
</feature>
<evidence type="ECO:0000256" key="1">
    <source>
        <dbReference type="SAM" id="MobiDB-lite"/>
    </source>
</evidence>